<feature type="region of interest" description="Disordered" evidence="4">
    <location>
        <begin position="466"/>
        <end position="490"/>
    </location>
</feature>
<dbReference type="InterPro" id="IPR002110">
    <property type="entry name" value="Ankyrin_rpt"/>
</dbReference>
<feature type="compositionally biased region" description="Polar residues" evidence="4">
    <location>
        <begin position="409"/>
        <end position="421"/>
    </location>
</feature>
<reference evidence="5" key="2">
    <citation type="submission" date="2015-02" db="UniProtKB">
        <authorList>
            <consortium name="EnsemblMetazoa"/>
        </authorList>
    </citation>
    <scope>IDENTIFICATION</scope>
</reference>
<keyword evidence="6" id="KW-1185">Reference proteome</keyword>
<dbReference type="InterPro" id="IPR036770">
    <property type="entry name" value="Ankyrin_rpt-contain_sf"/>
</dbReference>
<evidence type="ECO:0000256" key="2">
    <source>
        <dbReference type="ARBA" id="ARBA00023043"/>
    </source>
</evidence>
<dbReference type="SUPFAM" id="SSF48403">
    <property type="entry name" value="Ankyrin repeat"/>
    <property type="match status" value="1"/>
</dbReference>
<accession>T1IRI9</accession>
<feature type="repeat" description="ANK" evidence="3">
    <location>
        <begin position="185"/>
        <end position="217"/>
    </location>
</feature>
<dbReference type="PANTHER" id="PTHR24174:SF1">
    <property type="entry name" value="IP14385P"/>
    <property type="match status" value="1"/>
</dbReference>
<dbReference type="AlphaFoldDB" id="T1IRI9"/>
<dbReference type="Pfam" id="PF12796">
    <property type="entry name" value="Ank_2"/>
    <property type="match status" value="3"/>
</dbReference>
<dbReference type="InterPro" id="IPR033635">
    <property type="entry name" value="ANKS1/Caskin"/>
</dbReference>
<feature type="repeat" description="ANK" evidence="3">
    <location>
        <begin position="217"/>
        <end position="249"/>
    </location>
</feature>
<keyword evidence="1" id="KW-0677">Repeat</keyword>
<dbReference type="STRING" id="126957.T1IRI9"/>
<evidence type="ECO:0000256" key="3">
    <source>
        <dbReference type="PROSITE-ProRule" id="PRU00023"/>
    </source>
</evidence>
<name>T1IRI9_STRMM</name>
<feature type="repeat" description="ANK" evidence="3">
    <location>
        <begin position="48"/>
        <end position="80"/>
    </location>
</feature>
<feature type="region of interest" description="Disordered" evidence="4">
    <location>
        <begin position="374"/>
        <end position="449"/>
    </location>
</feature>
<feature type="compositionally biased region" description="Polar residues" evidence="4">
    <location>
        <begin position="379"/>
        <end position="397"/>
    </location>
</feature>
<dbReference type="HOGENOM" id="CLU_452939_0_0_1"/>
<dbReference type="Gene3D" id="1.25.40.20">
    <property type="entry name" value="Ankyrin repeat-containing domain"/>
    <property type="match status" value="2"/>
</dbReference>
<dbReference type="GO" id="GO:0005829">
    <property type="term" value="C:cytosol"/>
    <property type="evidence" value="ECO:0007669"/>
    <property type="project" value="TreeGrafter"/>
</dbReference>
<evidence type="ECO:0000313" key="6">
    <source>
        <dbReference type="Proteomes" id="UP000014500"/>
    </source>
</evidence>
<dbReference type="PROSITE" id="PS50297">
    <property type="entry name" value="ANK_REP_REGION"/>
    <property type="match status" value="5"/>
</dbReference>
<dbReference type="PRINTS" id="PR01415">
    <property type="entry name" value="ANKYRIN"/>
</dbReference>
<feature type="repeat" description="ANK" evidence="3">
    <location>
        <begin position="117"/>
        <end position="149"/>
    </location>
</feature>
<sequence>MGKDQELLDAARNGNLAVVEKIVSQRSKRSGPLASLRRGPGANVQDNSGYTPLHHAALNGHRDVVSMLLLHEASTNIVDNKGSTPLHLAAWTGNTDIVRMILMQGLVPSNVNLANHDRETPLHSAAQYGHTEVVSLLLQHNADPIIRNNRDETPLDLAAQYGRLETVELLCRTHPELLGENAAVRTHSPLHLASRNGHRHVVQVLLRYGMGVNVHTDGGSALHEAALFGKVDVVRVLLDHGVNLDATDSRRRNVFDILDDLKTNISQEIAAIITTHQKFAGTEDYENANRSNAYHSIRRSRGHLDETSPTYYCRGSSSPNGHCYQMVPKPRLVEDHRLSGYISKLLLFHLALLHFFYSSYYVFRGCLDPYQIPPPPRSLDSSQEGDSDMSMTSSSYQTPPPPRDLEAYYNQQRISLPSDSDGNVLYQVPPPPRDGKRFSDPQDQKKGQWHQIGNYSYIPMAPIVNSGKGSLKAPQKPPRKNMSPHSPTKFQLAAPGGPYEFLCMATSGDCETGGYQYYNEDHSVAPGSEYVDMRMRHSYVPSYENHCPLYSNEYHDCVVEGCDNSISPRGSGSPYENVSMDSQGHVIYMRKKHILELWLRSAA</sequence>
<dbReference type="PANTHER" id="PTHR24174">
    <property type="entry name" value="ANKYRIN REPEAT AND STERILE ALPHA MOTIF DOMAIN-CONTAINING PROTEIN 1"/>
    <property type="match status" value="1"/>
</dbReference>
<dbReference type="Proteomes" id="UP000014500">
    <property type="component" value="Unassembled WGS sequence"/>
</dbReference>
<dbReference type="PROSITE" id="PS50088">
    <property type="entry name" value="ANK_REPEAT"/>
    <property type="match status" value="5"/>
</dbReference>
<feature type="region of interest" description="Disordered" evidence="4">
    <location>
        <begin position="29"/>
        <end position="48"/>
    </location>
</feature>
<dbReference type="eggNOG" id="KOG0507">
    <property type="taxonomic scope" value="Eukaryota"/>
</dbReference>
<organism evidence="5 6">
    <name type="scientific">Strigamia maritima</name>
    <name type="common">European centipede</name>
    <name type="synonym">Geophilus maritimus</name>
    <dbReference type="NCBI Taxonomy" id="126957"/>
    <lineage>
        <taxon>Eukaryota</taxon>
        <taxon>Metazoa</taxon>
        <taxon>Ecdysozoa</taxon>
        <taxon>Arthropoda</taxon>
        <taxon>Myriapoda</taxon>
        <taxon>Chilopoda</taxon>
        <taxon>Pleurostigmophora</taxon>
        <taxon>Geophilomorpha</taxon>
        <taxon>Linotaeniidae</taxon>
        <taxon>Strigamia</taxon>
    </lineage>
</organism>
<feature type="compositionally biased region" description="Basic and acidic residues" evidence="4">
    <location>
        <begin position="433"/>
        <end position="446"/>
    </location>
</feature>
<dbReference type="PhylomeDB" id="T1IRI9"/>
<dbReference type="EMBL" id="JH431363">
    <property type="status" value="NOT_ANNOTATED_CDS"/>
    <property type="molecule type" value="Genomic_DNA"/>
</dbReference>
<protein>
    <submittedName>
        <fullName evidence="5">Uncharacterized protein</fullName>
    </submittedName>
</protein>
<evidence type="ECO:0000256" key="4">
    <source>
        <dbReference type="SAM" id="MobiDB-lite"/>
    </source>
</evidence>
<reference evidence="6" key="1">
    <citation type="submission" date="2011-05" db="EMBL/GenBank/DDBJ databases">
        <authorList>
            <person name="Richards S.R."/>
            <person name="Qu J."/>
            <person name="Jiang H."/>
            <person name="Jhangiani S.N."/>
            <person name="Agravi P."/>
            <person name="Goodspeed R."/>
            <person name="Gross S."/>
            <person name="Mandapat C."/>
            <person name="Jackson L."/>
            <person name="Mathew T."/>
            <person name="Pu L."/>
            <person name="Thornton R."/>
            <person name="Saada N."/>
            <person name="Wilczek-Boney K.B."/>
            <person name="Lee S."/>
            <person name="Kovar C."/>
            <person name="Wu Y."/>
            <person name="Scherer S.E."/>
            <person name="Worley K.C."/>
            <person name="Muzny D.M."/>
            <person name="Gibbs R."/>
        </authorList>
    </citation>
    <scope>NUCLEOTIDE SEQUENCE</scope>
    <source>
        <strain evidence="6">Brora</strain>
    </source>
</reference>
<dbReference type="EnsemblMetazoa" id="SMAR003682-RA">
    <property type="protein sequence ID" value="SMAR003682-PA"/>
    <property type="gene ID" value="SMAR003682"/>
</dbReference>
<evidence type="ECO:0000313" key="5">
    <source>
        <dbReference type="EnsemblMetazoa" id="SMAR003682-PA"/>
    </source>
</evidence>
<dbReference type="SMART" id="SM00248">
    <property type="entry name" value="ANK"/>
    <property type="match status" value="6"/>
</dbReference>
<evidence type="ECO:0000256" key="1">
    <source>
        <dbReference type="ARBA" id="ARBA00022737"/>
    </source>
</evidence>
<proteinExistence type="predicted"/>
<feature type="repeat" description="ANK" evidence="3">
    <location>
        <begin position="81"/>
        <end position="105"/>
    </location>
</feature>
<keyword evidence="2 3" id="KW-0040">ANK repeat</keyword>